<organism evidence="1">
    <name type="scientific">Tanacetum cinerariifolium</name>
    <name type="common">Dalmatian daisy</name>
    <name type="synonym">Chrysanthemum cinerariifolium</name>
    <dbReference type="NCBI Taxonomy" id="118510"/>
    <lineage>
        <taxon>Eukaryota</taxon>
        <taxon>Viridiplantae</taxon>
        <taxon>Streptophyta</taxon>
        <taxon>Embryophyta</taxon>
        <taxon>Tracheophyta</taxon>
        <taxon>Spermatophyta</taxon>
        <taxon>Magnoliopsida</taxon>
        <taxon>eudicotyledons</taxon>
        <taxon>Gunneridae</taxon>
        <taxon>Pentapetalae</taxon>
        <taxon>asterids</taxon>
        <taxon>campanulids</taxon>
        <taxon>Asterales</taxon>
        <taxon>Asteraceae</taxon>
        <taxon>Asteroideae</taxon>
        <taxon>Anthemideae</taxon>
        <taxon>Anthemidinae</taxon>
        <taxon>Tanacetum</taxon>
    </lineage>
</organism>
<accession>A0A6L2MQK8</accession>
<protein>
    <recommendedName>
        <fullName evidence="2">Reverse transcriptase domain-containing protein</fullName>
    </recommendedName>
</protein>
<evidence type="ECO:0000313" key="1">
    <source>
        <dbReference type="EMBL" id="GEU76266.1"/>
    </source>
</evidence>
<proteinExistence type="predicted"/>
<sequence length="739" mass="82490">MTSFGYRLNPRYAIKECSSCGTLYTRNCSCSKGNVEDKILVPKLPKNYARYGYIFPKLPNTFESSNDSTNVVNAPREPFVVKKDHGVNPPHIDKCCCECGNALDGIFCQQCICKSCGKGAHTGYNCPPKVSIISSPEPCNQTMNNELPQTLTSFDTMCYSDKEISVPCVSKPNFVDESSNIFYPPPQPPIYSCEFCGSNAQYGHYYTPQALFINLEPGYSQDFNFLQNTHDSTTNRPAFYDDDDDDDDVDYTIAITPVLSTEEPVDSLSMGDEHLDTIPVTESDEIIKSSVEDLVPIPSEFEGIPNTMCDVHLVNNPTPLEAKDHFEIVINSNDDISSSDDDSPYKENIEYVEASPHDSELVSLEAAEIVIPEGEEIEDDNLHEKLLNVHLLIANIEALKDNPTPSSKLLTKSSSTSPKSVLEETNTFHNSLPEYENFYFDLEEITSGSTTTHSDISLPDYEVFSFDDDHIEKISSGSTTTLSDISLSEYDSFTFDLLNDQCPPTDRSDLTHEEFADELAHIISPLEYGCFYFWNLPDPGELISIFNFGIRENLSSTTCVNLPIEDDHSPLLAYVVWIFLAYLTYPVIPLYLHPFGNEDTIFNPGITINRVYSFKSGLSHRCGAFKKFNTHCSHLNEWPMIINGKNIPILDVLLIPGNLKTLAKGFYPPSLNFLSFNWESLLGGKLGTKWEGPYEVTEALGGGAYKLRSMDGTILQGRGTLPILNDVTSKSQLMHGFQL</sequence>
<evidence type="ECO:0008006" key="2">
    <source>
        <dbReference type="Google" id="ProtNLM"/>
    </source>
</evidence>
<dbReference type="AlphaFoldDB" id="A0A6L2MQK8"/>
<reference evidence="1" key="1">
    <citation type="journal article" date="2019" name="Sci. Rep.">
        <title>Draft genome of Tanacetum cinerariifolium, the natural source of mosquito coil.</title>
        <authorList>
            <person name="Yamashiro T."/>
            <person name="Shiraishi A."/>
            <person name="Satake H."/>
            <person name="Nakayama K."/>
        </authorList>
    </citation>
    <scope>NUCLEOTIDE SEQUENCE</scope>
</reference>
<gene>
    <name evidence="1" type="ORF">Tci_048244</name>
</gene>
<name>A0A6L2MQK8_TANCI</name>
<dbReference type="EMBL" id="BKCJ010007246">
    <property type="protein sequence ID" value="GEU76266.1"/>
    <property type="molecule type" value="Genomic_DNA"/>
</dbReference>
<comment type="caution">
    <text evidence="1">The sequence shown here is derived from an EMBL/GenBank/DDBJ whole genome shotgun (WGS) entry which is preliminary data.</text>
</comment>